<sequence>MLRILLLIIFLAPLVIFALSNPMEQDIWFFFLGWKLAIGTLALGVGLLGVFIGFVVGWIGELRQRSRARRSEQQVRSLEGQLIELHQRLDRLQQNPASPASSSTPTAKS</sequence>
<evidence type="ECO:0000256" key="4">
    <source>
        <dbReference type="ARBA" id="ARBA00023136"/>
    </source>
</evidence>
<protein>
    <submittedName>
        <fullName evidence="8">LapA family protein</fullName>
    </submittedName>
</protein>
<evidence type="ECO:0000256" key="1">
    <source>
        <dbReference type="ARBA" id="ARBA00022475"/>
    </source>
</evidence>
<keyword evidence="2 6" id="KW-0812">Transmembrane</keyword>
<feature type="region of interest" description="Disordered" evidence="5">
    <location>
        <begin position="88"/>
        <end position="109"/>
    </location>
</feature>
<evidence type="ECO:0000313" key="8">
    <source>
        <dbReference type="EMBL" id="MBR0559770.1"/>
    </source>
</evidence>
<evidence type="ECO:0000256" key="5">
    <source>
        <dbReference type="SAM" id="MobiDB-lite"/>
    </source>
</evidence>
<dbReference type="InterPro" id="IPR010445">
    <property type="entry name" value="LapA_dom"/>
</dbReference>
<comment type="caution">
    <text evidence="8">The sequence shown here is derived from an EMBL/GenBank/DDBJ whole genome shotgun (WGS) entry which is preliminary data.</text>
</comment>
<feature type="compositionally biased region" description="Low complexity" evidence="5">
    <location>
        <begin position="96"/>
        <end position="109"/>
    </location>
</feature>
<gene>
    <name evidence="8" type="ORF">KB213_06845</name>
</gene>
<evidence type="ECO:0000256" key="3">
    <source>
        <dbReference type="ARBA" id="ARBA00022989"/>
    </source>
</evidence>
<organism evidence="8 9">
    <name type="scientific">Neokomagataea anthophila</name>
    <dbReference type="NCBI Taxonomy" id="2826925"/>
    <lineage>
        <taxon>Bacteria</taxon>
        <taxon>Pseudomonadati</taxon>
        <taxon>Pseudomonadota</taxon>
        <taxon>Alphaproteobacteria</taxon>
        <taxon>Acetobacterales</taxon>
        <taxon>Acetobacteraceae</taxon>
        <taxon>Neokomagataea</taxon>
    </lineage>
</organism>
<keyword evidence="1" id="KW-1003">Cell membrane</keyword>
<dbReference type="Proteomes" id="UP000677812">
    <property type="component" value="Unassembled WGS sequence"/>
</dbReference>
<dbReference type="RefSeq" id="WP_211681518.1">
    <property type="nucleotide sequence ID" value="NZ_JAGRQH010000003.1"/>
</dbReference>
<feature type="transmembrane region" description="Helical" evidence="6">
    <location>
        <begin position="36"/>
        <end position="60"/>
    </location>
</feature>
<keyword evidence="3 6" id="KW-1133">Transmembrane helix</keyword>
<feature type="domain" description="Lipopolysaccharide assembly protein A" evidence="7">
    <location>
        <begin position="27"/>
        <end position="82"/>
    </location>
</feature>
<keyword evidence="9" id="KW-1185">Reference proteome</keyword>
<keyword evidence="4 6" id="KW-0472">Membrane</keyword>
<evidence type="ECO:0000313" key="9">
    <source>
        <dbReference type="Proteomes" id="UP000677812"/>
    </source>
</evidence>
<dbReference type="Pfam" id="PF06305">
    <property type="entry name" value="LapA_dom"/>
    <property type="match status" value="1"/>
</dbReference>
<accession>A0ABS5E784</accession>
<evidence type="ECO:0000256" key="2">
    <source>
        <dbReference type="ARBA" id="ARBA00022692"/>
    </source>
</evidence>
<evidence type="ECO:0000256" key="6">
    <source>
        <dbReference type="SAM" id="Phobius"/>
    </source>
</evidence>
<dbReference type="EMBL" id="JAGRQH010000003">
    <property type="protein sequence ID" value="MBR0559770.1"/>
    <property type="molecule type" value="Genomic_DNA"/>
</dbReference>
<reference evidence="8 9" key="1">
    <citation type="submission" date="2021-04" db="EMBL/GenBank/DDBJ databases">
        <title>The complete genome sequence of Neokomagataea sp. TBRC 2177.</title>
        <authorList>
            <person name="Charoenyingcharoen P."/>
            <person name="Yukphan P."/>
        </authorList>
    </citation>
    <scope>NUCLEOTIDE SEQUENCE [LARGE SCALE GENOMIC DNA]</scope>
    <source>
        <strain evidence="8 9">TBRC 2177</strain>
    </source>
</reference>
<evidence type="ECO:0000259" key="7">
    <source>
        <dbReference type="Pfam" id="PF06305"/>
    </source>
</evidence>
<name>A0ABS5E784_9PROT</name>
<proteinExistence type="predicted"/>